<feature type="transmembrane region" description="Helical" evidence="7">
    <location>
        <begin position="228"/>
        <end position="250"/>
    </location>
</feature>
<comment type="caution">
    <text evidence="9">The sequence shown here is derived from an EMBL/GenBank/DDBJ whole genome shotgun (WGS) entry which is preliminary data.</text>
</comment>
<evidence type="ECO:0000259" key="8">
    <source>
        <dbReference type="Pfam" id="PF00999"/>
    </source>
</evidence>
<feature type="transmembrane region" description="Helical" evidence="7">
    <location>
        <begin position="346"/>
        <end position="368"/>
    </location>
</feature>
<keyword evidence="5" id="KW-0406">Ion transport</keyword>
<feature type="transmembrane region" description="Helical" evidence="7">
    <location>
        <begin position="59"/>
        <end position="81"/>
    </location>
</feature>
<evidence type="ECO:0000256" key="5">
    <source>
        <dbReference type="ARBA" id="ARBA00023065"/>
    </source>
</evidence>
<evidence type="ECO:0000256" key="6">
    <source>
        <dbReference type="ARBA" id="ARBA00023136"/>
    </source>
</evidence>
<organism evidence="9 10">
    <name type="scientific">Mycobacterium persicum</name>
    <dbReference type="NCBI Taxonomy" id="1487726"/>
    <lineage>
        <taxon>Bacteria</taxon>
        <taxon>Bacillati</taxon>
        <taxon>Actinomycetota</taxon>
        <taxon>Actinomycetes</taxon>
        <taxon>Mycobacteriales</taxon>
        <taxon>Mycobacteriaceae</taxon>
        <taxon>Mycobacterium</taxon>
    </lineage>
</organism>
<accession>A0A8E2IMD6</accession>
<dbReference type="PANTHER" id="PTHR32468:SF0">
    <property type="entry name" value="K(+)_H(+) ANTIPORTER 1"/>
    <property type="match status" value="1"/>
</dbReference>
<feature type="transmembrane region" description="Helical" evidence="7">
    <location>
        <begin position="196"/>
        <end position="216"/>
    </location>
</feature>
<keyword evidence="3 7" id="KW-0812">Transmembrane</keyword>
<feature type="transmembrane region" description="Helical" evidence="7">
    <location>
        <begin position="159"/>
        <end position="184"/>
    </location>
</feature>
<feature type="transmembrane region" description="Helical" evidence="7">
    <location>
        <begin position="411"/>
        <end position="429"/>
    </location>
</feature>
<evidence type="ECO:0000256" key="1">
    <source>
        <dbReference type="ARBA" id="ARBA00004141"/>
    </source>
</evidence>
<dbReference type="InterPro" id="IPR006153">
    <property type="entry name" value="Cation/H_exchanger_TM"/>
</dbReference>
<sequence>MRRRCRAAVFIQARCGRHTHEQVGAMDRTFALVLLDVVVIVVTARLFGKVAPRLGQPAVIGEVLAGIALGPSLLGLLPGHLDTRLFPGEVMPYLKMLAELGLVLFVFMVGLELDFTLIRGRRRAVASISLLSFAAPFVLGLLVTLVLHPRHHMVDGKQVPLSTLMLLMGIAMSITAFPVLARIIAERKVYRTRVGVLALSAAAVDDVLAWTLLAYVCAIVKGNGVMTVLRILMLSALFAALMLGVARPLLARMVKWHQKVSGSAVVMLAVVAGGALLSAFITARIGIHEICGAFLFGAIMPRQGAQPLRRVILDRLGEINSLLLLPVFFVIAGFSVNLRTLSRLDLALQLLLVLTAAGTGKLGGTFAGARLQRISAQHSAAIAVLMNTRGLTELVVLSVGKEVGIFDTDMFTIMVVMALATTVFCQPALRIVYPDKAVQEDIDAAATAEPDS</sequence>
<keyword evidence="4 7" id="KW-1133">Transmembrane helix</keyword>
<dbReference type="EMBL" id="MWQA01000001">
    <property type="protein sequence ID" value="ORC05672.1"/>
    <property type="molecule type" value="Genomic_DNA"/>
</dbReference>
<feature type="transmembrane region" description="Helical" evidence="7">
    <location>
        <begin position="93"/>
        <end position="113"/>
    </location>
</feature>
<evidence type="ECO:0000256" key="7">
    <source>
        <dbReference type="SAM" id="Phobius"/>
    </source>
</evidence>
<name>A0A8E2IMD6_9MYCO</name>
<evidence type="ECO:0000313" key="9">
    <source>
        <dbReference type="EMBL" id="ORC05672.1"/>
    </source>
</evidence>
<keyword evidence="2" id="KW-0813">Transport</keyword>
<keyword evidence="6 7" id="KW-0472">Membrane</keyword>
<dbReference type="GO" id="GO:0015297">
    <property type="term" value="F:antiporter activity"/>
    <property type="evidence" value="ECO:0007669"/>
    <property type="project" value="InterPro"/>
</dbReference>
<feature type="transmembrane region" description="Helical" evidence="7">
    <location>
        <begin position="262"/>
        <end position="279"/>
    </location>
</feature>
<dbReference type="Proteomes" id="UP000192335">
    <property type="component" value="Unassembled WGS sequence"/>
</dbReference>
<evidence type="ECO:0000256" key="4">
    <source>
        <dbReference type="ARBA" id="ARBA00022989"/>
    </source>
</evidence>
<dbReference type="Gene3D" id="1.20.1530.20">
    <property type="match status" value="1"/>
</dbReference>
<feature type="transmembrane region" description="Helical" evidence="7">
    <location>
        <begin position="125"/>
        <end position="147"/>
    </location>
</feature>
<feature type="domain" description="Cation/H+ exchanger transmembrane" evidence="8">
    <location>
        <begin position="41"/>
        <end position="423"/>
    </location>
</feature>
<dbReference type="AlphaFoldDB" id="A0A8E2IMD6"/>
<dbReference type="GO" id="GO:1902600">
    <property type="term" value="P:proton transmembrane transport"/>
    <property type="evidence" value="ECO:0007669"/>
    <property type="project" value="InterPro"/>
</dbReference>
<dbReference type="PANTHER" id="PTHR32468">
    <property type="entry name" value="CATION/H + ANTIPORTER"/>
    <property type="match status" value="1"/>
</dbReference>
<feature type="transmembrane region" description="Helical" evidence="7">
    <location>
        <begin position="322"/>
        <end position="340"/>
    </location>
</feature>
<dbReference type="GO" id="GO:0016020">
    <property type="term" value="C:membrane"/>
    <property type="evidence" value="ECO:0007669"/>
    <property type="project" value="UniProtKB-SubCell"/>
</dbReference>
<comment type="subcellular location">
    <subcellularLocation>
        <location evidence="1">Membrane</location>
        <topology evidence="1">Multi-pass membrane protein</topology>
    </subcellularLocation>
</comment>
<protein>
    <recommendedName>
        <fullName evidence="8">Cation/H+ exchanger transmembrane domain-containing protein</fullName>
    </recommendedName>
</protein>
<gene>
    <name evidence="9" type="ORF">B4U45_02320</name>
</gene>
<evidence type="ECO:0000256" key="3">
    <source>
        <dbReference type="ARBA" id="ARBA00022692"/>
    </source>
</evidence>
<evidence type="ECO:0000313" key="10">
    <source>
        <dbReference type="Proteomes" id="UP000192335"/>
    </source>
</evidence>
<reference evidence="9 10" key="1">
    <citation type="submission" date="2017-02" db="EMBL/GenBank/DDBJ databases">
        <title>Mycobacterium kansasii genomes.</title>
        <authorList>
            <person name="Borowka P."/>
            <person name="Strapagiel D."/>
            <person name="Marciniak B."/>
            <person name="Lach J."/>
            <person name="Bakula Z."/>
            <person name="Van Ingen J."/>
            <person name="Safianowska A."/>
            <person name="Brzostek A."/>
            <person name="Dziadek J."/>
            <person name="Jagielski T."/>
        </authorList>
    </citation>
    <scope>NUCLEOTIDE SEQUENCE [LARGE SCALE GENOMIC DNA]</scope>
    <source>
        <strain evidence="9 10">12MK</strain>
    </source>
</reference>
<evidence type="ECO:0000256" key="2">
    <source>
        <dbReference type="ARBA" id="ARBA00022448"/>
    </source>
</evidence>
<proteinExistence type="predicted"/>
<dbReference type="Pfam" id="PF00999">
    <property type="entry name" value="Na_H_Exchanger"/>
    <property type="match status" value="1"/>
</dbReference>
<dbReference type="InterPro" id="IPR038770">
    <property type="entry name" value="Na+/solute_symporter_sf"/>
</dbReference>
<dbReference type="InterPro" id="IPR050794">
    <property type="entry name" value="CPA2_transporter"/>
</dbReference>